<keyword evidence="2" id="KW-1185">Reference proteome</keyword>
<dbReference type="EMBL" id="SPUK01000001">
    <property type="protein sequence ID" value="TQW00673.1"/>
    <property type="molecule type" value="Genomic_DNA"/>
</dbReference>
<gene>
    <name evidence="1" type="ORF">IF1G_00604</name>
</gene>
<organism evidence="1 2">
    <name type="scientific">Cordyceps javanica</name>
    <dbReference type="NCBI Taxonomy" id="43265"/>
    <lineage>
        <taxon>Eukaryota</taxon>
        <taxon>Fungi</taxon>
        <taxon>Dikarya</taxon>
        <taxon>Ascomycota</taxon>
        <taxon>Pezizomycotina</taxon>
        <taxon>Sordariomycetes</taxon>
        <taxon>Hypocreomycetidae</taxon>
        <taxon>Hypocreales</taxon>
        <taxon>Cordycipitaceae</taxon>
        <taxon>Cordyceps</taxon>
    </lineage>
</organism>
<sequence length="112" mass="11780">MAMGSLTSSMGRSHPEGWMTGLNINLFFPHEHHALGTPKRCLGWGPPAASLGHSEVSLTASITGMGALVCAGATMYLVEHESSCNVEWCNAMLMADGLERPGNFCACPGQTS</sequence>
<proteinExistence type="predicted"/>
<evidence type="ECO:0000313" key="2">
    <source>
        <dbReference type="Proteomes" id="UP000315783"/>
    </source>
</evidence>
<comment type="caution">
    <text evidence="1">The sequence shown here is derived from an EMBL/GenBank/DDBJ whole genome shotgun (WGS) entry which is preliminary data.</text>
</comment>
<evidence type="ECO:0000313" key="1">
    <source>
        <dbReference type="EMBL" id="TQW00673.1"/>
    </source>
</evidence>
<reference evidence="1 2" key="1">
    <citation type="journal article" date="2019" name="Appl. Microbiol. Biotechnol.">
        <title>Genome sequence of Isaria javanica and comparative genome analysis insights into family S53 peptidase evolution in fungal entomopathogens.</title>
        <authorList>
            <person name="Lin R."/>
            <person name="Zhang X."/>
            <person name="Xin B."/>
            <person name="Zou M."/>
            <person name="Gao Y."/>
            <person name="Qin F."/>
            <person name="Hu Q."/>
            <person name="Xie B."/>
            <person name="Cheng X."/>
        </authorList>
    </citation>
    <scope>NUCLEOTIDE SEQUENCE [LARGE SCALE GENOMIC DNA]</scope>
    <source>
        <strain evidence="1 2">IJ1G</strain>
    </source>
</reference>
<dbReference type="AlphaFoldDB" id="A0A545VG24"/>
<protein>
    <submittedName>
        <fullName evidence="1">Uncharacterized protein</fullName>
    </submittedName>
</protein>
<name>A0A545VG24_9HYPO</name>
<dbReference type="Proteomes" id="UP000315783">
    <property type="component" value="Unassembled WGS sequence"/>
</dbReference>
<accession>A0A545VG24</accession>